<dbReference type="Gene3D" id="2.130.10.10">
    <property type="entry name" value="YVTN repeat-like/Quinoprotein amine dehydrogenase"/>
    <property type="match status" value="2"/>
</dbReference>
<dbReference type="SUPFAM" id="SSF49265">
    <property type="entry name" value="Fibronectin type III"/>
    <property type="match status" value="1"/>
</dbReference>
<dbReference type="PROSITE" id="PS50853">
    <property type="entry name" value="FN3"/>
    <property type="match status" value="1"/>
</dbReference>
<dbReference type="GO" id="GO:0000272">
    <property type="term" value="P:polysaccharide catabolic process"/>
    <property type="evidence" value="ECO:0007669"/>
    <property type="project" value="UniProtKB-KW"/>
</dbReference>
<organism evidence="5 6">
    <name type="scientific">Actinoplanes derwentensis</name>
    <dbReference type="NCBI Taxonomy" id="113562"/>
    <lineage>
        <taxon>Bacteria</taxon>
        <taxon>Bacillati</taxon>
        <taxon>Actinomycetota</taxon>
        <taxon>Actinomycetes</taxon>
        <taxon>Micromonosporales</taxon>
        <taxon>Micromonosporaceae</taxon>
        <taxon>Actinoplanes</taxon>
    </lineage>
</organism>
<dbReference type="SMART" id="SM00564">
    <property type="entry name" value="PQQ"/>
    <property type="match status" value="6"/>
</dbReference>
<evidence type="ECO:0000256" key="1">
    <source>
        <dbReference type="ARBA" id="ARBA00023295"/>
    </source>
</evidence>
<protein>
    <submittedName>
        <fullName evidence="5">Intein C-terminal splicing region/intein N-terminal splicing region</fullName>
    </submittedName>
</protein>
<proteinExistence type="predicted"/>
<dbReference type="InterPro" id="IPR013783">
    <property type="entry name" value="Ig-like_fold"/>
</dbReference>
<dbReference type="Pfam" id="PF05345">
    <property type="entry name" value="He_PIG"/>
    <property type="match status" value="4"/>
</dbReference>
<dbReference type="STRING" id="113562.SAMN04489716_9279"/>
<keyword evidence="1" id="KW-0326">Glycosidase</keyword>
<dbReference type="Gene3D" id="2.60.120.260">
    <property type="entry name" value="Galactose-binding domain-like"/>
    <property type="match status" value="1"/>
</dbReference>
<dbReference type="Proteomes" id="UP000198688">
    <property type="component" value="Chromosome I"/>
</dbReference>
<evidence type="ECO:0000313" key="6">
    <source>
        <dbReference type="Proteomes" id="UP000198688"/>
    </source>
</evidence>
<dbReference type="GO" id="GO:0016020">
    <property type="term" value="C:membrane"/>
    <property type="evidence" value="ECO:0007669"/>
    <property type="project" value="InterPro"/>
</dbReference>
<dbReference type="InterPro" id="IPR006141">
    <property type="entry name" value="Intein_N"/>
</dbReference>
<keyword evidence="1" id="KW-0378">Hydrolase</keyword>
<sequence length="2407" mass="251570">MTVTVTDALKITNTVTFALTVGTPVSVVNPGTRTSTAGTAIPGLSLTADGGTAPYTWTVTGLPTGLTVTASGVISGTPAAATTATVTATVVDAASRTAATTFTWNIAGAVTATDPGAQAGTVGIDTTLPLAAVGGSGDLRWAATGLPTGLNLDPATGVVSGTPTTIGSWTATVTVTDANGGTSKIAIVWTVATAVAAITPSTQTSVAGTEVTLTLSAGGGTAPYAWTATGLPDGLSLGPGTGIVTGTPTDASAGSAVTVIVTDTAGRTDQTSFTWIVELTAPIALTAAPDGVQTVQLSWAAVDGATGYRIYRDGTRLTDTGAVTTLRDSQLDGATTYQYRIAALSSEGLETATSPATTVTTLTTPAAGENYTTCFTSEPRGCTYTVSGPADPMHPDAGRELTDGIHGTLDAGPAWQGRRPNNQYTITVDLGASRSLTEINSSWLQKQSQDVALPLTVAYAFSNDGQNFTDLALITRPYATDADQIKTYRAIGLAETARYVRVTVNGSSGWSLLDEIELRGVITGIQPPLTLTTPAPAPAADQGQQIAALQVTVTESAGPLTWTADGLPPGLSIGRTTGVITGTVRTPGTYTATVTATSVSGRTGRTSFPWVIYAGPATGPVMDSGKVTGFDPAVSSAGVAVLNGFAYTVVGSKVVKYDLAAGAAATALPVAGGDVYSCADAGNGGQARFHTGARVIGTDGSLIYIADTSCGLKAVTPSTGASRTISARFTTESTIAGRYLYTLDTYKQIWRYDLQSGQTTRLFESLSLSGAIAADNDALWVFNNSDVKLYRLAFNGAETKTFPLPNGSVTATRPAGDHIYYTDSRNLLSRISKIDGGLQVVAGDGAHGDDLLYGTTGIATDGTNLYTAGNQGLAKLTTTPRVFAPPASGPVMDSGKVTGFDPAVSSAGVAVLNGFAYTVVGSKVVKYDLAAGAAATALPVAGGDVYSCADAGNGGQARFHTGARVIGTDGSLIYIADTSCGLKAVTPSTGASRTISARFTTESTIAGRYLYTLDTYKQIWRYDLQSGQTTRLFESLSLSGAIAADNDALWVFNNSDVKLYRLAFNGAETKTFPLPNGSVTATRPAGDHIYYTDSRNLLSRISKIDGGLQVVAGDGAHGDDLLYGTTGIATDGTNLYTAGNQGLAKLTTIPRRFEEPAASAPVEFGDVRPVGPAVSSAGVAVLNGFAYTVVGSKVVKYDLAAGAAATALPVAGGDVYSCADAGNGGQARFHTGARVIGTDGSLIYIADTSCGLKAVTPSTGASRTISARFTTESTIAGRYLYTLDTYKQIWRYDLQSGQTTRLFESLSLSGAIAADNDALWVFNNSDVKLYRLAFNGAETKTFPLPNGSVTATRPAGDHIYYTDSRNLLSRISKIDGSLRMVAGDGARTGKLLFNTSGITNDGTFTYLAGDRGISRVTNTVPVPASPAAGPVLESGKVTQYGPDNYAAGVTIIDGYAYVGMGYKLVKYNLKDGADTDPELVAGGDSYGCVDAENHGQVRFNQAHVIGKRKGQIYVTDPACGLRSVNPEDGATRKVADPVSRNSVIVNNNLYSTDASGRVWQYNLDSGAKPTRILEDITLSGPLAADNNFLWGFNSSGKFYGLSLDGIRAADREFAMPANAVFAALSIGNFVYFVDGRQMLSRISKLDGSLQIVAGDGRFDDDLLYLTMGIAADGPNIYTAGDRGMYVISSAERWFAPPIGDSEGPELGAGTAQSSVTHSLTGDRSGIAVSLGRGQFVYTASGPTVSMTAINSGDTISLTEGGRTGCTDGGKEEATFSNASIVGTDGPLVYVFDSVCGLRAVNPKTGNTRTLRVIANERSSIADEYLYTLDSTTLYQYGLKSGVTRVVQRNIPAGSLMATDGSIVWLLNGEKLTRITVKDSGGRLVGQDLGSPLDSKDGLPYPAIGTHATVNGGFIYYLSSAVNPAQAPTTGVVPALRVTRTDKYGNTSLLGNAWPGVMRGITVTRNDVYALSTANGLTGVERIHEPGLETPGFDVDLTLYIEEGTRFVPKGDEGFAYYLPGAGSPLVWDPDTGVMDLFAGRCVEGCQGITFLAKQLAAQRYDSPTSFLCYFDGAQECNTAEEWERAIVYYYVDKQGFYDHDGNLLPEKRIEIMQQECGTVEDVPAECSDRSFLEKLSDNKETIAEVVETILDLLEAGNRPDNECTDSFRADTRVLMADGSTAAIRDIRTGQQVMAGDPVGNAIAGQIVTEVHINTDTELTDLTLADGSVVHTTAHHPFWVPERQEWIDAQDLSAGISLSSADGGTVSVSSIEKFTGSMTMYNLTVDRLHTYYVLAGNSSVLVHNGNCLGSKWGVPNRPGVYTIKMKDGTVYIGSARKSMRERVNAAGDEAAPGRKKHALENARYKHDDVESVTWEEMPPTFGSFISRDAATLREQARIDEKLAEGVVN</sequence>
<dbReference type="Pfam" id="PF07591">
    <property type="entry name" value="PT-HINT"/>
    <property type="match status" value="1"/>
</dbReference>
<feature type="domain" description="F5/8 type C" evidence="3">
    <location>
        <begin position="410"/>
        <end position="521"/>
    </location>
</feature>
<dbReference type="GO" id="GO:0016539">
    <property type="term" value="P:intein-mediated protein splicing"/>
    <property type="evidence" value="ECO:0007669"/>
    <property type="project" value="InterPro"/>
</dbReference>
<dbReference type="Gene3D" id="2.60.40.10">
    <property type="entry name" value="Immunoglobulins"/>
    <property type="match status" value="5"/>
</dbReference>
<dbReference type="InterPro" id="IPR018391">
    <property type="entry name" value="PQQ_b-propeller_rpt"/>
</dbReference>
<dbReference type="Gene3D" id="2.170.16.10">
    <property type="entry name" value="Hedgehog/Intein (Hint) domain"/>
    <property type="match status" value="1"/>
</dbReference>
<dbReference type="EMBL" id="LT629758">
    <property type="protein sequence ID" value="SDT80611.1"/>
    <property type="molecule type" value="Genomic_DNA"/>
</dbReference>
<gene>
    <name evidence="5" type="ORF">SAMN04489716_9279</name>
</gene>
<dbReference type="Pfam" id="PF00754">
    <property type="entry name" value="F5_F8_type_C"/>
    <property type="match status" value="1"/>
</dbReference>
<evidence type="ECO:0000313" key="5">
    <source>
        <dbReference type="EMBL" id="SDT80611.1"/>
    </source>
</evidence>
<dbReference type="PROSITE" id="PS50022">
    <property type="entry name" value="FA58C_3"/>
    <property type="match status" value="1"/>
</dbReference>
<dbReference type="InterPro" id="IPR008979">
    <property type="entry name" value="Galactose-bd-like_sf"/>
</dbReference>
<dbReference type="SUPFAM" id="SSF49785">
    <property type="entry name" value="Galactose-binding domain-like"/>
    <property type="match status" value="1"/>
</dbReference>
<dbReference type="NCBIfam" id="TIGR01443">
    <property type="entry name" value="intein_Cterm"/>
    <property type="match status" value="1"/>
</dbReference>
<reference evidence="5 6" key="1">
    <citation type="submission" date="2016-10" db="EMBL/GenBank/DDBJ databases">
        <authorList>
            <person name="de Groot N.N."/>
        </authorList>
    </citation>
    <scope>NUCLEOTIDE SEQUENCE [LARGE SCALE GENOMIC DNA]</scope>
    <source>
        <strain evidence="5 6">DSM 43941</strain>
    </source>
</reference>
<dbReference type="CDD" id="cd00081">
    <property type="entry name" value="Hint"/>
    <property type="match status" value="1"/>
</dbReference>
<dbReference type="SUPFAM" id="SSF49313">
    <property type="entry name" value="Cadherin-like"/>
    <property type="match status" value="2"/>
</dbReference>
<name>A0A1H2DD37_9ACTN</name>
<dbReference type="InterPro" id="IPR000421">
    <property type="entry name" value="FA58C"/>
</dbReference>
<dbReference type="SUPFAM" id="SSF51294">
    <property type="entry name" value="Hedgehog/intein (Hint) domain"/>
    <property type="match status" value="1"/>
</dbReference>
<dbReference type="InterPro" id="IPR003961">
    <property type="entry name" value="FN3_dom"/>
</dbReference>
<keyword evidence="2" id="KW-0624">Polysaccharide degradation</keyword>
<dbReference type="InterPro" id="IPR036116">
    <property type="entry name" value="FN3_sf"/>
</dbReference>
<dbReference type="InterPro" id="IPR015919">
    <property type="entry name" value="Cadherin-like_sf"/>
</dbReference>
<dbReference type="SUPFAM" id="SSF82171">
    <property type="entry name" value="DPP6 N-terminal domain-like"/>
    <property type="match status" value="2"/>
</dbReference>
<evidence type="ECO:0000256" key="2">
    <source>
        <dbReference type="ARBA" id="ARBA00023326"/>
    </source>
</evidence>
<dbReference type="GO" id="GO:0005509">
    <property type="term" value="F:calcium ion binding"/>
    <property type="evidence" value="ECO:0007669"/>
    <property type="project" value="InterPro"/>
</dbReference>
<dbReference type="InterPro" id="IPR036844">
    <property type="entry name" value="Hint_dom_sf"/>
</dbReference>
<dbReference type="GO" id="GO:0016798">
    <property type="term" value="F:hydrolase activity, acting on glycosyl bonds"/>
    <property type="evidence" value="ECO:0007669"/>
    <property type="project" value="UniProtKB-KW"/>
</dbReference>
<dbReference type="InterPro" id="IPR015943">
    <property type="entry name" value="WD40/YVTN_repeat-like_dom_sf"/>
</dbReference>
<evidence type="ECO:0000259" key="4">
    <source>
        <dbReference type="PROSITE" id="PS50853"/>
    </source>
</evidence>
<dbReference type="SUPFAM" id="SSF69304">
    <property type="entry name" value="Tricorn protease N-terminal domain"/>
    <property type="match status" value="1"/>
</dbReference>
<accession>A0A1H2DD37</accession>
<keyword evidence="2" id="KW-0119">Carbohydrate metabolism</keyword>
<dbReference type="PROSITE" id="PS50817">
    <property type="entry name" value="INTEIN_N_TER"/>
    <property type="match status" value="1"/>
</dbReference>
<evidence type="ECO:0000259" key="3">
    <source>
        <dbReference type="PROSITE" id="PS50022"/>
    </source>
</evidence>
<keyword evidence="6" id="KW-1185">Reference proteome</keyword>
<feature type="domain" description="Fibronectin type-III" evidence="4">
    <location>
        <begin position="281"/>
        <end position="367"/>
    </location>
</feature>
<dbReference type="InterPro" id="IPR030934">
    <property type="entry name" value="Intein_C"/>
</dbReference>
<dbReference type="SUPFAM" id="SSF63825">
    <property type="entry name" value="YWTD domain"/>
    <property type="match status" value="1"/>
</dbReference>